<keyword evidence="1" id="KW-0732">Signal</keyword>
<dbReference type="Proteomes" id="UP001626536">
    <property type="component" value="Chromosome"/>
</dbReference>
<dbReference type="RefSeq" id="WP_407338788.1">
    <property type="nucleotide sequence ID" value="NZ_CP136862.1"/>
</dbReference>
<proteinExistence type="predicted"/>
<dbReference type="Gene3D" id="3.90.226.10">
    <property type="entry name" value="2-enoyl-CoA Hydratase, Chain A, domain 1"/>
    <property type="match status" value="1"/>
</dbReference>
<dbReference type="SUPFAM" id="SSF52096">
    <property type="entry name" value="ClpP/crotonase"/>
    <property type="match status" value="1"/>
</dbReference>
<sequence>MLLISVLALVALAKGVQAQDAMTFRLGSTGQCAGPCPEVITAEGEIADRTPGDFVNFVRGNSPGGNPNAVIFINSPGGKVVAAMELGKIFRRMGVSAVVGRPEPRLDGGPIRFSGASCFSACVYALMGAKTRVIPRQSRVGLHRMFAYESGADSGDVAGDRRRRFDDGRVAGVLERYSAMMGVSPGLVHAAEHGSFDGLRILTPSEIAKWRLGSPKL</sequence>
<dbReference type="EMBL" id="CP136862">
    <property type="protein sequence ID" value="WOJ89345.1"/>
    <property type="molecule type" value="Genomic_DNA"/>
</dbReference>
<organism evidence="2 3">
    <name type="scientific">Methylocapsa polymorpha</name>
    <dbReference type="NCBI Taxonomy" id="3080828"/>
    <lineage>
        <taxon>Bacteria</taxon>
        <taxon>Pseudomonadati</taxon>
        <taxon>Pseudomonadota</taxon>
        <taxon>Alphaproteobacteria</taxon>
        <taxon>Hyphomicrobiales</taxon>
        <taxon>Beijerinckiaceae</taxon>
        <taxon>Methylocapsa</taxon>
    </lineage>
</organism>
<accession>A0ABZ0HRG3</accession>
<reference evidence="2 3" key="1">
    <citation type="submission" date="2023-10" db="EMBL/GenBank/DDBJ databases">
        <title>Novel methanotroph of the genus Methylocapsa from a subarctic wetland.</title>
        <authorList>
            <person name="Belova S.E."/>
            <person name="Oshkin I.Y."/>
            <person name="Miroshnikov K."/>
            <person name="Dedysh S.N."/>
        </authorList>
    </citation>
    <scope>NUCLEOTIDE SEQUENCE [LARGE SCALE GENOMIC DNA]</scope>
    <source>
        <strain evidence="2 3">RX1</strain>
    </source>
</reference>
<keyword evidence="3" id="KW-1185">Reference proteome</keyword>
<protein>
    <recommendedName>
        <fullName evidence="4">Periplasmic protein-like protein</fullName>
    </recommendedName>
</protein>
<feature type="chain" id="PRO_5047156415" description="Periplasmic protein-like protein" evidence="1">
    <location>
        <begin position="19"/>
        <end position="217"/>
    </location>
</feature>
<name>A0ABZ0HRG3_9HYPH</name>
<gene>
    <name evidence="2" type="ORF">RZS28_16335</name>
</gene>
<dbReference type="InterPro" id="IPR029045">
    <property type="entry name" value="ClpP/crotonase-like_dom_sf"/>
</dbReference>
<feature type="signal peptide" evidence="1">
    <location>
        <begin position="1"/>
        <end position="18"/>
    </location>
</feature>
<evidence type="ECO:0000313" key="3">
    <source>
        <dbReference type="Proteomes" id="UP001626536"/>
    </source>
</evidence>
<evidence type="ECO:0008006" key="4">
    <source>
        <dbReference type="Google" id="ProtNLM"/>
    </source>
</evidence>
<evidence type="ECO:0000313" key="2">
    <source>
        <dbReference type="EMBL" id="WOJ89345.1"/>
    </source>
</evidence>
<evidence type="ECO:0000256" key="1">
    <source>
        <dbReference type="SAM" id="SignalP"/>
    </source>
</evidence>